<evidence type="ECO:0000313" key="2">
    <source>
        <dbReference type="Proteomes" id="UP000178380"/>
    </source>
</evidence>
<dbReference type="AlphaFoldDB" id="A0A1G2HY25"/>
<gene>
    <name evidence="1" type="ORF">A3C58_03785</name>
</gene>
<comment type="caution">
    <text evidence="1">The sequence shown here is derived from an EMBL/GenBank/DDBJ whole genome shotgun (WGS) entry which is preliminary data.</text>
</comment>
<reference evidence="1 2" key="1">
    <citation type="journal article" date="2016" name="Nat. Commun.">
        <title>Thousands of microbial genomes shed light on interconnected biogeochemical processes in an aquifer system.</title>
        <authorList>
            <person name="Anantharaman K."/>
            <person name="Brown C.T."/>
            <person name="Hug L.A."/>
            <person name="Sharon I."/>
            <person name="Castelle C.J."/>
            <person name="Probst A.J."/>
            <person name="Thomas B.C."/>
            <person name="Singh A."/>
            <person name="Wilkins M.J."/>
            <person name="Karaoz U."/>
            <person name="Brodie E.L."/>
            <person name="Williams K.H."/>
            <person name="Hubbard S.S."/>
            <person name="Banfield J.F."/>
        </authorList>
    </citation>
    <scope>NUCLEOTIDE SEQUENCE [LARGE SCALE GENOMIC DNA]</scope>
</reference>
<protein>
    <submittedName>
        <fullName evidence="1">Uncharacterized protein</fullName>
    </submittedName>
</protein>
<evidence type="ECO:0000313" key="1">
    <source>
        <dbReference type="EMBL" id="OGZ67383.1"/>
    </source>
</evidence>
<proteinExistence type="predicted"/>
<dbReference type="EMBL" id="MHOR01000010">
    <property type="protein sequence ID" value="OGZ67383.1"/>
    <property type="molecule type" value="Genomic_DNA"/>
</dbReference>
<dbReference type="Proteomes" id="UP000178380">
    <property type="component" value="Unassembled WGS sequence"/>
</dbReference>
<organism evidence="1 2">
    <name type="scientific">Candidatus Staskawiczbacteria bacterium RIFCSPHIGHO2_02_FULL_34_10</name>
    <dbReference type="NCBI Taxonomy" id="1802205"/>
    <lineage>
        <taxon>Bacteria</taxon>
        <taxon>Candidatus Staskawicziibacteriota</taxon>
    </lineage>
</organism>
<sequence>MHICLIIAYFKRFYNKNSLLLREFLLFITLSYEMLSEDFFQIWGKYQKLPLYGAFHNSRFYWYKILGLVF</sequence>
<dbReference type="STRING" id="1802205.A3C58_03785"/>
<accession>A0A1G2HY25</accession>
<name>A0A1G2HY25_9BACT</name>